<evidence type="ECO:0000313" key="2">
    <source>
        <dbReference type="Proteomes" id="UP000195569"/>
    </source>
</evidence>
<dbReference type="Proteomes" id="UP000195569">
    <property type="component" value="Unassembled WGS sequence"/>
</dbReference>
<name>A0A1N7RW77_9BURK</name>
<sequence>MAATALADTEDILVQQTETAVRLISFHQNQVTDGHERSGVDPAMMRLSSSPRVCPIVLRGSTFPA</sequence>
<protein>
    <submittedName>
        <fullName evidence="1">Uncharacterized protein</fullName>
    </submittedName>
</protein>
<comment type="caution">
    <text evidence="1">The sequence shown here is derived from an EMBL/GenBank/DDBJ whole genome shotgun (WGS) entry which is preliminary data.</text>
</comment>
<organism evidence="1 2">
    <name type="scientific">Paraburkholderia piptadeniae</name>
    <dbReference type="NCBI Taxonomy" id="1701573"/>
    <lineage>
        <taxon>Bacteria</taxon>
        <taxon>Pseudomonadati</taxon>
        <taxon>Pseudomonadota</taxon>
        <taxon>Betaproteobacteria</taxon>
        <taxon>Burkholderiales</taxon>
        <taxon>Burkholderiaceae</taxon>
        <taxon>Paraburkholderia</taxon>
    </lineage>
</organism>
<evidence type="ECO:0000313" key="1">
    <source>
        <dbReference type="EMBL" id="SIT39338.1"/>
    </source>
</evidence>
<reference evidence="1" key="1">
    <citation type="submission" date="2016-12" db="EMBL/GenBank/DDBJ databases">
        <authorList>
            <person name="Moulin L."/>
        </authorList>
    </citation>
    <scope>NUCLEOTIDE SEQUENCE [LARGE SCALE GENOMIC DNA]</scope>
    <source>
        <strain evidence="1">STM 7183</strain>
    </source>
</reference>
<dbReference type="AlphaFoldDB" id="A0A1N7RW77"/>
<gene>
    <name evidence="1" type="ORF">BN2476_210148</name>
</gene>
<accession>A0A1N7RW77</accession>
<dbReference type="EMBL" id="CYGY02000021">
    <property type="protein sequence ID" value="SIT39338.1"/>
    <property type="molecule type" value="Genomic_DNA"/>
</dbReference>
<keyword evidence="2" id="KW-1185">Reference proteome</keyword>
<proteinExistence type="predicted"/>